<dbReference type="Proteomes" id="UP000186817">
    <property type="component" value="Unassembled WGS sequence"/>
</dbReference>
<evidence type="ECO:0000313" key="2">
    <source>
        <dbReference type="Proteomes" id="UP000186817"/>
    </source>
</evidence>
<dbReference type="InterPro" id="IPR029063">
    <property type="entry name" value="SAM-dependent_MTases_sf"/>
</dbReference>
<name>A0A1Q9E944_SYMMI</name>
<reference evidence="1 2" key="1">
    <citation type="submission" date="2016-02" db="EMBL/GenBank/DDBJ databases">
        <title>Genome analysis of coral dinoflagellate symbionts highlights evolutionary adaptations to a symbiotic lifestyle.</title>
        <authorList>
            <person name="Aranda M."/>
            <person name="Li Y."/>
            <person name="Liew Y.J."/>
            <person name="Baumgarten S."/>
            <person name="Simakov O."/>
            <person name="Wilson M."/>
            <person name="Piel J."/>
            <person name="Ashoor H."/>
            <person name="Bougouffa S."/>
            <person name="Bajic V.B."/>
            <person name="Ryu T."/>
            <person name="Ravasi T."/>
            <person name="Bayer T."/>
            <person name="Micklem G."/>
            <person name="Kim H."/>
            <person name="Bhak J."/>
            <person name="Lajeunesse T.C."/>
            <person name="Voolstra C.R."/>
        </authorList>
    </citation>
    <scope>NUCLEOTIDE SEQUENCE [LARGE SCALE GENOMIC DNA]</scope>
    <source>
        <strain evidence="1 2">CCMP2467</strain>
    </source>
</reference>
<dbReference type="PANTHER" id="PTHR14614">
    <property type="entry name" value="HEPATOCELLULAR CARCINOMA-ASSOCIATED ANTIGEN"/>
    <property type="match status" value="1"/>
</dbReference>
<keyword evidence="2" id="KW-1185">Reference proteome</keyword>
<organism evidence="1 2">
    <name type="scientific">Symbiodinium microadriaticum</name>
    <name type="common">Dinoflagellate</name>
    <name type="synonym">Zooxanthella microadriatica</name>
    <dbReference type="NCBI Taxonomy" id="2951"/>
    <lineage>
        <taxon>Eukaryota</taxon>
        <taxon>Sar</taxon>
        <taxon>Alveolata</taxon>
        <taxon>Dinophyceae</taxon>
        <taxon>Suessiales</taxon>
        <taxon>Symbiodiniaceae</taxon>
        <taxon>Symbiodinium</taxon>
    </lineage>
</organism>
<dbReference type="InterPro" id="IPR019410">
    <property type="entry name" value="Methyltransf_16"/>
</dbReference>
<proteinExistence type="predicted"/>
<dbReference type="EMBL" id="LSRX01000222">
    <property type="protein sequence ID" value="OLQ03928.1"/>
    <property type="molecule type" value="Genomic_DNA"/>
</dbReference>
<dbReference type="PANTHER" id="PTHR14614:SF157">
    <property type="entry name" value="METHYLTRANSFERASE TYPE 12 DOMAIN-CONTAINING PROTEIN"/>
    <property type="match status" value="1"/>
</dbReference>
<dbReference type="CDD" id="cd02440">
    <property type="entry name" value="AdoMet_MTases"/>
    <property type="match status" value="1"/>
</dbReference>
<dbReference type="Gene3D" id="3.40.50.150">
    <property type="entry name" value="Vaccinia Virus protein VP39"/>
    <property type="match status" value="1"/>
</dbReference>
<evidence type="ECO:0000313" key="1">
    <source>
        <dbReference type="EMBL" id="OLQ03928.1"/>
    </source>
</evidence>
<dbReference type="Pfam" id="PF10294">
    <property type="entry name" value="Methyltransf_16"/>
    <property type="match status" value="1"/>
</dbReference>
<dbReference type="OrthoDB" id="46564at2759"/>
<protein>
    <submittedName>
        <fullName evidence="1">Rapid response to glucose protein 1</fullName>
    </submittedName>
</protein>
<dbReference type="AlphaFoldDB" id="A0A1Q9E944"/>
<gene>
    <name evidence="1" type="primary">rrg1</name>
    <name evidence="1" type="ORF">AK812_SmicGene13055</name>
</gene>
<comment type="caution">
    <text evidence="1">The sequence shown here is derived from an EMBL/GenBank/DDBJ whole genome shotgun (WGS) entry which is preliminary data.</text>
</comment>
<accession>A0A1Q9E944</accession>
<dbReference type="SUPFAM" id="SSF53335">
    <property type="entry name" value="S-adenosyl-L-methionine-dependent methyltransferases"/>
    <property type="match status" value="1"/>
</dbReference>
<sequence length="483" mass="53417">MSRQLVARAADGLWHPITWPIPCTQLLLFSPSLAVLSGTAFPHGLPNGVTRIFPLSVADQQQAEGWQTSRHQSLEQQIGSKVDGYVSLRVSRPLGRAPLLVRELPETVGSKVWRGAWLLWKCLANLHGLGGVSRVLELGAGVGLVGLLLAADHSLEVVVSETRSGYGGADLTWENLVYNVQMNAEQIDEGGGRIEAWELDWTQGLQDQVRKFDLVVGSDILYEPHLFEDLLDVMQTAASEAVLVQNVARKGTQYFKELCRARNIGLRAVDVSDLDANEQWLVEGVADAVDGVYQCWFLDFSQARSGSEGDAAAASDKRPLQAAHVKLAAQFWEEVFFDSGGQAGPKQIGQPKLTEQLDGELEVVKQHAIPLSRVVAVRHTVSNMDVEKAKLQLFTTPRNWRNARLIIIEFSGGRCKHYGVGPLAFASMLDLLPDGGWTHFHLDVKIGTVKFWLREQCEMRDLMGKLPVELRNLEGYVESPKRC</sequence>